<feature type="active site" description="Nucleophile" evidence="1">
    <location>
        <position position="313"/>
    </location>
</feature>
<dbReference type="AlphaFoldDB" id="A0A9P1MC89"/>
<dbReference type="PRINTS" id="PR01210">
    <property type="entry name" value="GGTRANSPTASE"/>
</dbReference>
<proteinExistence type="predicted"/>
<evidence type="ECO:0000256" key="2">
    <source>
        <dbReference type="PIRSR" id="PIRSR600101-2"/>
    </source>
</evidence>
<dbReference type="Gene3D" id="3.60.20.40">
    <property type="match status" value="1"/>
</dbReference>
<dbReference type="GO" id="GO:0005886">
    <property type="term" value="C:plasma membrane"/>
    <property type="evidence" value="ECO:0007669"/>
    <property type="project" value="TreeGrafter"/>
</dbReference>
<dbReference type="SUPFAM" id="SSF56235">
    <property type="entry name" value="N-terminal nucleophile aminohydrolases (Ntn hydrolases)"/>
    <property type="match status" value="1"/>
</dbReference>
<dbReference type="Pfam" id="PF01019">
    <property type="entry name" value="G_glu_transpept"/>
    <property type="match status" value="2"/>
</dbReference>
<dbReference type="InterPro" id="IPR043138">
    <property type="entry name" value="GGT_lsub"/>
</dbReference>
<dbReference type="Proteomes" id="UP000838763">
    <property type="component" value="Unassembled WGS sequence"/>
</dbReference>
<dbReference type="GO" id="GO:0036374">
    <property type="term" value="F:glutathione hydrolase activity"/>
    <property type="evidence" value="ECO:0007669"/>
    <property type="project" value="InterPro"/>
</dbReference>
<dbReference type="InterPro" id="IPR029055">
    <property type="entry name" value="Ntn_hydrolases_N"/>
</dbReference>
<dbReference type="OrthoDB" id="1081007at2759"/>
<organism evidence="3 4">
    <name type="scientific">Parascedosporium putredinis</name>
    <dbReference type="NCBI Taxonomy" id="1442378"/>
    <lineage>
        <taxon>Eukaryota</taxon>
        <taxon>Fungi</taxon>
        <taxon>Dikarya</taxon>
        <taxon>Ascomycota</taxon>
        <taxon>Pezizomycotina</taxon>
        <taxon>Sordariomycetes</taxon>
        <taxon>Hypocreomycetidae</taxon>
        <taxon>Microascales</taxon>
        <taxon>Microascaceae</taxon>
        <taxon>Parascedosporium</taxon>
    </lineage>
</organism>
<dbReference type="GO" id="GO:0006751">
    <property type="term" value="P:glutathione catabolic process"/>
    <property type="evidence" value="ECO:0007669"/>
    <property type="project" value="InterPro"/>
</dbReference>
<evidence type="ECO:0000313" key="4">
    <source>
        <dbReference type="Proteomes" id="UP000838763"/>
    </source>
</evidence>
<dbReference type="PANTHER" id="PTHR11686:SF62">
    <property type="entry name" value="GLUTATHIONE HYDROLASE"/>
    <property type="match status" value="1"/>
</dbReference>
<feature type="binding site" evidence="2">
    <location>
        <position position="120"/>
    </location>
    <ligand>
        <name>L-glutamate</name>
        <dbReference type="ChEBI" id="CHEBI:29985"/>
    </ligand>
</feature>
<dbReference type="InterPro" id="IPR043137">
    <property type="entry name" value="GGT_ssub_C"/>
</dbReference>
<dbReference type="FunFam" id="1.10.246.130:FF:000001">
    <property type="entry name" value="Gamma-glutamyltransferase 5 isoform 1"/>
    <property type="match status" value="1"/>
</dbReference>
<keyword evidence="4" id="KW-1185">Reference proteome</keyword>
<name>A0A9P1MC89_9PEZI</name>
<sequence>MLTRLLCLAAVSHAFVIPEIVLHKGGVNGGVASENAECSRIGRNVLSKGVRILRALSSFLPFPLSSRILIPGIATGQRGGLSRGHHLCIGVVASHHSGIGGGGFAVVRDEDGAYEVIDFREAAPAAAFEDMYQGNVQGSIRSGLSAGIPGEVRGLEYMHKNMATTPSEIAESMISVLQKENGTMTLEDLRSYQAISREALEISYRGYKLYTSGAPSSGAVLMGILKIMEQYPVRDWEDVDLTIHRFSEAMRFAYGARLELGDPDFVPASRKVEKMLLSDSWARTVRGIILDNQTQPVEVYDPREIYTTDGQGTSHIVTADKKGMATSMTTTVNLLYGSLIMDPVTGQQRNERLLHPQRLQRIRLRPSAANFIRPNKRPLSSITPVIIEIPADPATGRPARLYTTVGAAGGSRIISATTQVVWHLVEHDFSLRRALAEPRLHDQLMPNHVLFEYGFDNATVDSMRDRGHEIVRVAEGLSAVHAVRVQGGVFEAEAEPRQKDSGGSTA</sequence>
<dbReference type="Gene3D" id="1.10.246.130">
    <property type="match status" value="1"/>
</dbReference>
<feature type="binding site" evidence="2">
    <location>
        <position position="410"/>
    </location>
    <ligand>
        <name>L-glutamate</name>
        <dbReference type="ChEBI" id="CHEBI:29985"/>
    </ligand>
</feature>
<feature type="binding site" evidence="2">
    <location>
        <begin position="380"/>
        <end position="381"/>
    </location>
    <ligand>
        <name>L-glutamate</name>
        <dbReference type="ChEBI" id="CHEBI:29985"/>
    </ligand>
</feature>
<dbReference type="PANTHER" id="PTHR11686">
    <property type="entry name" value="GAMMA GLUTAMYL TRANSPEPTIDASE"/>
    <property type="match status" value="1"/>
</dbReference>
<reference evidence="3" key="1">
    <citation type="submission" date="2022-11" db="EMBL/GenBank/DDBJ databases">
        <authorList>
            <person name="Scott C."/>
            <person name="Bruce N."/>
        </authorList>
    </citation>
    <scope>NUCLEOTIDE SEQUENCE</scope>
</reference>
<gene>
    <name evidence="3" type="ORF">PPNO1_LOCUS7705</name>
</gene>
<dbReference type="EMBL" id="CALLCH030000017">
    <property type="protein sequence ID" value="CAI4218109.1"/>
    <property type="molecule type" value="Genomic_DNA"/>
</dbReference>
<dbReference type="InterPro" id="IPR000101">
    <property type="entry name" value="GGT_peptidase"/>
</dbReference>
<evidence type="ECO:0000313" key="3">
    <source>
        <dbReference type="EMBL" id="CAI4218109.1"/>
    </source>
</evidence>
<comment type="caution">
    <text evidence="3">The sequence shown here is derived from an EMBL/GenBank/DDBJ whole genome shotgun (WGS) entry which is preliminary data.</text>
</comment>
<evidence type="ECO:0008006" key="5">
    <source>
        <dbReference type="Google" id="ProtNLM"/>
    </source>
</evidence>
<accession>A0A9P1MC89</accession>
<feature type="binding site" evidence="2">
    <location>
        <begin position="331"/>
        <end position="333"/>
    </location>
    <ligand>
        <name>L-glutamate</name>
        <dbReference type="ChEBI" id="CHEBI:29985"/>
    </ligand>
</feature>
<evidence type="ECO:0000256" key="1">
    <source>
        <dbReference type="PIRSR" id="PIRSR600101-1"/>
    </source>
</evidence>
<protein>
    <recommendedName>
        <fullName evidence="5">Gamma-glutamyltranspeptidase</fullName>
    </recommendedName>
</protein>